<dbReference type="Pfam" id="PF04977">
    <property type="entry name" value="DivIC"/>
    <property type="match status" value="1"/>
</dbReference>
<gene>
    <name evidence="4" type="ORF">DWQ67_05595</name>
</gene>
<feature type="compositionally biased region" description="Low complexity" evidence="2">
    <location>
        <begin position="53"/>
        <end position="69"/>
    </location>
</feature>
<evidence type="ECO:0000313" key="4">
    <source>
        <dbReference type="EMBL" id="RKW70599.1"/>
    </source>
</evidence>
<reference evidence="4 5" key="1">
    <citation type="submission" date="2018-07" db="EMBL/GenBank/DDBJ databases">
        <title>Arthrobacter sp. nov., isolated from raw cow's milk with high bacterial count.</title>
        <authorList>
            <person name="Hahne J."/>
            <person name="Isele D."/>
            <person name="Lipski A."/>
        </authorList>
    </citation>
    <scope>NUCLEOTIDE SEQUENCE [LARGE SCALE GENOMIC DNA]</scope>
    <source>
        <strain evidence="4 5">JZ R-183</strain>
    </source>
</reference>
<keyword evidence="3" id="KW-1133">Transmembrane helix</keyword>
<sequence>MFFPEAKAMRVKALAASWPPRRGETVANRPPRVPHTGKAQDAAARNAARERAAQAQAERLAAEQAGAEQIGMGQAGSEPDLPDAAARVFPDGAGPAVPTSERLARGREEAEDADTTGQRAAEAARRARAAATRTARKGAQSFGQGVQRARKAVAEEIEADLAGENLPGGARRRKNQDPAKQQRRLIERVALEGAIREAGEAPRVVERVPAPRATAPTPARSLSTRVIALTVILIVSGFMLFPAVTTYVRQQTELRAAQADIAEQQAAQDRLQDELKRWEDPEYVQQQARDRIGQALPGEKQYVVKGEPPRSDEEQAAAVKPGEYRQGLPWGDGLWDSVVRSSTP</sequence>
<dbReference type="AlphaFoldDB" id="A0A496PJF8"/>
<name>A0A496PJF8_9MICC</name>
<evidence type="ECO:0000256" key="3">
    <source>
        <dbReference type="SAM" id="Phobius"/>
    </source>
</evidence>
<feature type="region of interest" description="Disordered" evidence="2">
    <location>
        <begin position="18"/>
        <end position="146"/>
    </location>
</feature>
<comment type="caution">
    <text evidence="4">The sequence shown here is derived from an EMBL/GenBank/DDBJ whole genome shotgun (WGS) entry which is preliminary data.</text>
</comment>
<dbReference type="Proteomes" id="UP000273119">
    <property type="component" value="Unassembled WGS sequence"/>
</dbReference>
<protein>
    <submittedName>
        <fullName evidence="4">Septum formation initiator family protein</fullName>
    </submittedName>
</protein>
<feature type="transmembrane region" description="Helical" evidence="3">
    <location>
        <begin position="226"/>
        <end position="248"/>
    </location>
</feature>
<keyword evidence="3" id="KW-0472">Membrane</keyword>
<evidence type="ECO:0000256" key="1">
    <source>
        <dbReference type="SAM" id="Coils"/>
    </source>
</evidence>
<proteinExistence type="predicted"/>
<accession>A0A496PJF8</accession>
<dbReference type="InterPro" id="IPR007060">
    <property type="entry name" value="FtsL/DivIC"/>
</dbReference>
<evidence type="ECO:0000313" key="5">
    <source>
        <dbReference type="Proteomes" id="UP000273119"/>
    </source>
</evidence>
<evidence type="ECO:0000256" key="2">
    <source>
        <dbReference type="SAM" id="MobiDB-lite"/>
    </source>
</evidence>
<feature type="coiled-coil region" evidence="1">
    <location>
        <begin position="247"/>
        <end position="274"/>
    </location>
</feature>
<organism evidence="4 5">
    <name type="scientific">Galactobacter caseinivorans</name>
    <dbReference type="NCBI Taxonomy" id="2676123"/>
    <lineage>
        <taxon>Bacteria</taxon>
        <taxon>Bacillati</taxon>
        <taxon>Actinomycetota</taxon>
        <taxon>Actinomycetes</taxon>
        <taxon>Micrococcales</taxon>
        <taxon>Micrococcaceae</taxon>
        <taxon>Galactobacter</taxon>
    </lineage>
</organism>
<keyword evidence="3" id="KW-0812">Transmembrane</keyword>
<feature type="region of interest" description="Disordered" evidence="2">
    <location>
        <begin position="295"/>
        <end position="344"/>
    </location>
</feature>
<keyword evidence="1" id="KW-0175">Coiled coil</keyword>
<keyword evidence="5" id="KW-1185">Reference proteome</keyword>
<dbReference type="EMBL" id="QQXL01000003">
    <property type="protein sequence ID" value="RKW70599.1"/>
    <property type="molecule type" value="Genomic_DNA"/>
</dbReference>